<sequence>MSEKVTLRGITWDHMRGFTSVVSTAQRFHELNPNLDVQWQKRSLQEFADKPLAQLAEEYDLLVIDHPWAGFAAANGILADLTALLSDEFLADQAANSVGQSHPSYNFGGSQWGLAIDAACPVSAYRPDLLEKHGEKVPQTYDELIALADKGLVCCPSIALDCYGNFLNLLMAAGETIFPNEEEVADRAVAITALERLKELTDRIEKRFFDLNPIRTMEVMSQEENGPAYAPWTYGYTNYSRKGYAPHLLHFGDVIGMTADKPGATMLGGAGLAISAKCKHLDVAKAYAEFTGAPAIQNGIYYEAGGQPGHRSAWLNTELDEECAGFFTRTLPTLDRAFVRPRYAGYLDFQDTSCLHIHDYLQGKGGDVNATLDIVNKIYRETRK</sequence>
<accession>D5ELR9</accession>
<dbReference type="eggNOG" id="COG1653">
    <property type="taxonomic scope" value="Bacteria"/>
</dbReference>
<evidence type="ECO:0000256" key="2">
    <source>
        <dbReference type="ARBA" id="ARBA00008520"/>
    </source>
</evidence>
<name>D5ELR9_CORAD</name>
<evidence type="ECO:0000313" key="4">
    <source>
        <dbReference type="Proteomes" id="UP000000925"/>
    </source>
</evidence>
<dbReference type="AlphaFoldDB" id="D5ELR9"/>
<evidence type="ECO:0000256" key="1">
    <source>
        <dbReference type="ARBA" id="ARBA00004418"/>
    </source>
</evidence>
<organism evidence="3 4">
    <name type="scientific">Coraliomargarita akajimensis (strain DSM 45221 / IAM 15411 / JCM 23193 / KCTC 12865 / 04OKA010-24)</name>
    <dbReference type="NCBI Taxonomy" id="583355"/>
    <lineage>
        <taxon>Bacteria</taxon>
        <taxon>Pseudomonadati</taxon>
        <taxon>Verrucomicrobiota</taxon>
        <taxon>Opitutia</taxon>
        <taxon>Puniceicoccales</taxon>
        <taxon>Coraliomargaritaceae</taxon>
        <taxon>Coraliomargarita</taxon>
    </lineage>
</organism>
<dbReference type="Proteomes" id="UP000000925">
    <property type="component" value="Chromosome"/>
</dbReference>
<dbReference type="PANTHER" id="PTHR43649">
    <property type="entry name" value="ARABINOSE-BINDING PROTEIN-RELATED"/>
    <property type="match status" value="1"/>
</dbReference>
<dbReference type="InterPro" id="IPR006059">
    <property type="entry name" value="SBP"/>
</dbReference>
<gene>
    <name evidence="3" type="ordered locus">Caka_0217</name>
</gene>
<comment type="subcellular location">
    <subcellularLocation>
        <location evidence="1">Periplasm</location>
    </subcellularLocation>
</comment>
<dbReference type="InterPro" id="IPR050490">
    <property type="entry name" value="Bact_solute-bd_prot1"/>
</dbReference>
<dbReference type="KEGG" id="caa:Caka_0217"/>
<dbReference type="RefSeq" id="WP_013041970.1">
    <property type="nucleotide sequence ID" value="NC_014008.1"/>
</dbReference>
<comment type="similarity">
    <text evidence="2">Belongs to the bacterial solute-binding protein 1 family.</text>
</comment>
<dbReference type="Gene3D" id="3.40.190.10">
    <property type="entry name" value="Periplasmic binding protein-like II"/>
    <property type="match status" value="1"/>
</dbReference>
<dbReference type="SUPFAM" id="SSF53850">
    <property type="entry name" value="Periplasmic binding protein-like II"/>
    <property type="match status" value="1"/>
</dbReference>
<evidence type="ECO:0000313" key="3">
    <source>
        <dbReference type="EMBL" id="ADE53244.1"/>
    </source>
</evidence>
<reference evidence="3 4" key="1">
    <citation type="journal article" date="2010" name="Stand. Genomic Sci.">
        <title>Complete genome sequence of Coraliomargarita akajimensis type strain (04OKA010-24).</title>
        <authorList>
            <person name="Mavromatis K."/>
            <person name="Abt B."/>
            <person name="Brambilla E."/>
            <person name="Lapidus A."/>
            <person name="Copeland A."/>
            <person name="Deshpande S."/>
            <person name="Nolan M."/>
            <person name="Lucas S."/>
            <person name="Tice H."/>
            <person name="Cheng J.F."/>
            <person name="Han C."/>
            <person name="Detter J.C."/>
            <person name="Woyke T."/>
            <person name="Goodwin L."/>
            <person name="Pitluck S."/>
            <person name="Held B."/>
            <person name="Brettin T."/>
            <person name="Tapia R."/>
            <person name="Ivanova N."/>
            <person name="Mikhailova N."/>
            <person name="Pati A."/>
            <person name="Liolios K."/>
            <person name="Chen A."/>
            <person name="Palaniappan K."/>
            <person name="Land M."/>
            <person name="Hauser L."/>
            <person name="Chang Y.J."/>
            <person name="Jeffries C.D."/>
            <person name="Rohde M."/>
            <person name="Goker M."/>
            <person name="Bristow J."/>
            <person name="Eisen J.A."/>
            <person name="Markowitz V."/>
            <person name="Hugenholtz P."/>
            <person name="Klenk H.P."/>
            <person name="Kyrpides N.C."/>
        </authorList>
    </citation>
    <scope>NUCLEOTIDE SEQUENCE [LARGE SCALE GENOMIC DNA]</scope>
    <source>
        <strain evidence="4">DSM 45221 / IAM 15411 / JCM 23193 / KCTC 12865</strain>
    </source>
</reference>
<dbReference type="Pfam" id="PF01547">
    <property type="entry name" value="SBP_bac_1"/>
    <property type="match status" value="1"/>
</dbReference>
<dbReference type="OrthoDB" id="9811622at2"/>
<dbReference type="PANTHER" id="PTHR43649:SF12">
    <property type="entry name" value="DIACETYLCHITOBIOSE BINDING PROTEIN DASA"/>
    <property type="match status" value="1"/>
</dbReference>
<protein>
    <submittedName>
        <fullName evidence="3">Extracellular solute-binding protein family 1</fullName>
    </submittedName>
</protein>
<dbReference type="GO" id="GO:0042597">
    <property type="term" value="C:periplasmic space"/>
    <property type="evidence" value="ECO:0007669"/>
    <property type="project" value="UniProtKB-SubCell"/>
</dbReference>
<dbReference type="HOGENOM" id="CLU_059918_0_0_0"/>
<dbReference type="EMBL" id="CP001998">
    <property type="protein sequence ID" value="ADE53244.1"/>
    <property type="molecule type" value="Genomic_DNA"/>
</dbReference>
<dbReference type="STRING" id="583355.Caka_0217"/>
<proteinExistence type="inferred from homology"/>
<keyword evidence="4" id="KW-1185">Reference proteome</keyword>